<reference evidence="1 2" key="1">
    <citation type="submission" date="2018-08" db="EMBL/GenBank/DDBJ databases">
        <title>Recombination of ecologically and evolutionarily significant loci maintains genetic cohesion in the Pseudomonas syringae species complex.</title>
        <authorList>
            <person name="Dillon M."/>
            <person name="Thakur S."/>
            <person name="Almeida R.N.D."/>
            <person name="Weir B.S."/>
            <person name="Guttman D.S."/>
        </authorList>
    </citation>
    <scope>NUCLEOTIDE SEQUENCE [LARGE SCALE GENOMIC DNA]</scope>
    <source>
        <strain evidence="1 2">19322</strain>
    </source>
</reference>
<accession>A0A3M2WKP6</accession>
<proteinExistence type="predicted"/>
<sequence length="36" mass="4053">MKTGQFPLTHCQQAEAGKCCYLCYANENIVAKLLDF</sequence>
<gene>
    <name evidence="1" type="ORF">ALQ94_102336</name>
</gene>
<name>A0A3M2WKP6_PSEA0</name>
<organism evidence="1 2">
    <name type="scientific">Pseudomonas amygdali pv. morsprunorum</name>
    <dbReference type="NCBI Taxonomy" id="129138"/>
    <lineage>
        <taxon>Bacteria</taxon>
        <taxon>Pseudomonadati</taxon>
        <taxon>Pseudomonadota</taxon>
        <taxon>Gammaproteobacteria</taxon>
        <taxon>Pseudomonadales</taxon>
        <taxon>Pseudomonadaceae</taxon>
        <taxon>Pseudomonas</taxon>
        <taxon>Pseudomonas amygdali</taxon>
    </lineage>
</organism>
<evidence type="ECO:0000313" key="2">
    <source>
        <dbReference type="Proteomes" id="UP000277952"/>
    </source>
</evidence>
<dbReference type="AlphaFoldDB" id="A0A3M2WKP6"/>
<dbReference type="EMBL" id="RBNS01000210">
    <property type="protein sequence ID" value="RML51815.1"/>
    <property type="molecule type" value="Genomic_DNA"/>
</dbReference>
<protein>
    <submittedName>
        <fullName evidence="1">Uncharacterized protein</fullName>
    </submittedName>
</protein>
<comment type="caution">
    <text evidence="1">The sequence shown here is derived from an EMBL/GenBank/DDBJ whole genome shotgun (WGS) entry which is preliminary data.</text>
</comment>
<dbReference type="Proteomes" id="UP000277952">
    <property type="component" value="Unassembled WGS sequence"/>
</dbReference>
<evidence type="ECO:0000313" key="1">
    <source>
        <dbReference type="EMBL" id="RML51815.1"/>
    </source>
</evidence>